<dbReference type="PANTHER" id="PTHR43174:SF1">
    <property type="entry name" value="UDP-N-ACETYLGLUCOSAMINE 2-EPIMERASE"/>
    <property type="match status" value="1"/>
</dbReference>
<sequence length="387" mass="43373">MQIHLIAAARPNFMKIAPLYHTLKREDWAEPVIVHTGQHYDLNMSDAFFTDLKLPAPHIHLGVGSGSHAEQTGKVMIAYEKVIYEKQPDMVVVVGDVNSTLACTIAAVKVNYPTNPKNSTNLFIRPVVAHLEAGLRSFDRTMPEEINRIATDALADILWTPSPDGDANLVKEGVDKGKIERVGNIMIDSLEMMRDTIKAENTHLEFGLNKNEFGVVTFHRPANVDNVEILSSLCTSLISISKMIPLVFPVHPRTRKNLEEYGLMPSLTKCSSIILTEPLNYVRFMSLVFNCRLAITDSGGIQEETTYLGIPCLTMRPNTERPVTVTEGTNRLCTHDEIEAMAIKSLKMDRIQRTPPDLWDGQTAHRIVESIEKLKFETEIIPVRVHP</sequence>
<keyword evidence="1" id="KW-0413">Isomerase</keyword>
<dbReference type="InterPro" id="IPR003331">
    <property type="entry name" value="UDP_GlcNAc_Epimerase_2_dom"/>
</dbReference>
<dbReference type="InterPro" id="IPR029767">
    <property type="entry name" value="WecB-like"/>
</dbReference>
<gene>
    <name evidence="3" type="ORF">DSCOOX_17310</name>
</gene>
<dbReference type="RefSeq" id="WP_155309847.1">
    <property type="nucleotide sequence ID" value="NZ_AP021879.1"/>
</dbReference>
<dbReference type="NCBIfam" id="TIGR00236">
    <property type="entry name" value="wecB"/>
    <property type="match status" value="1"/>
</dbReference>
<dbReference type="Gene3D" id="3.40.50.2000">
    <property type="entry name" value="Glycogen Phosphorylase B"/>
    <property type="match status" value="2"/>
</dbReference>
<dbReference type="GO" id="GO:0016853">
    <property type="term" value="F:isomerase activity"/>
    <property type="evidence" value="ECO:0007669"/>
    <property type="project" value="UniProtKB-KW"/>
</dbReference>
<evidence type="ECO:0000313" key="3">
    <source>
        <dbReference type="EMBL" id="BBO88551.1"/>
    </source>
</evidence>
<dbReference type="EMBL" id="AP021879">
    <property type="protein sequence ID" value="BBO88551.1"/>
    <property type="molecule type" value="Genomic_DNA"/>
</dbReference>
<comment type="similarity">
    <text evidence="1">Belongs to the UDP-N-acetylglucosamine 2-epimerase family.</text>
</comment>
<dbReference type="PANTHER" id="PTHR43174">
    <property type="entry name" value="UDP-N-ACETYLGLUCOSAMINE 2-EPIMERASE"/>
    <property type="match status" value="1"/>
</dbReference>
<feature type="domain" description="UDP-N-acetylglucosamine 2-epimerase" evidence="2">
    <location>
        <begin position="22"/>
        <end position="372"/>
    </location>
</feature>
<evidence type="ECO:0000313" key="4">
    <source>
        <dbReference type="Proteomes" id="UP000422108"/>
    </source>
</evidence>
<dbReference type="SUPFAM" id="SSF53756">
    <property type="entry name" value="UDP-Glycosyltransferase/glycogen phosphorylase"/>
    <property type="match status" value="1"/>
</dbReference>
<protein>
    <submittedName>
        <fullName evidence="3">UDP-N-acetylglucosamine 2-epimerase (Non-hydrolyzing)</fullName>
    </submittedName>
</protein>
<dbReference type="Pfam" id="PF02350">
    <property type="entry name" value="Epimerase_2"/>
    <property type="match status" value="1"/>
</dbReference>
<dbReference type="Proteomes" id="UP000422108">
    <property type="component" value="Chromosome"/>
</dbReference>
<reference evidence="3 4" key="1">
    <citation type="submission" date="2019-11" db="EMBL/GenBank/DDBJ databases">
        <title>Comparative genomics of hydrocarbon-degrading Desulfosarcina strains.</title>
        <authorList>
            <person name="Watanabe M."/>
            <person name="Kojima H."/>
            <person name="Fukui M."/>
        </authorList>
    </citation>
    <scope>NUCLEOTIDE SEQUENCE [LARGE SCALE GENOMIC DNA]</scope>
    <source>
        <strain evidence="4">oXyS1</strain>
    </source>
</reference>
<evidence type="ECO:0000259" key="2">
    <source>
        <dbReference type="Pfam" id="PF02350"/>
    </source>
</evidence>
<name>A0A5K8A7U5_9BACT</name>
<evidence type="ECO:0000256" key="1">
    <source>
        <dbReference type="RuleBase" id="RU003513"/>
    </source>
</evidence>
<proteinExistence type="inferred from homology"/>
<accession>A0A5K8A7U5</accession>
<dbReference type="CDD" id="cd03786">
    <property type="entry name" value="GTB_UDP-GlcNAc_2-Epimerase"/>
    <property type="match status" value="1"/>
</dbReference>
<organism evidence="3 4">
    <name type="scientific">Desulfosarcina ovata subsp. ovata</name>
    <dbReference type="NCBI Taxonomy" id="2752305"/>
    <lineage>
        <taxon>Bacteria</taxon>
        <taxon>Pseudomonadati</taxon>
        <taxon>Thermodesulfobacteriota</taxon>
        <taxon>Desulfobacteria</taxon>
        <taxon>Desulfobacterales</taxon>
        <taxon>Desulfosarcinaceae</taxon>
        <taxon>Desulfosarcina</taxon>
    </lineage>
</organism>
<dbReference type="AlphaFoldDB" id="A0A5K8A7U5"/>
<keyword evidence="4" id="KW-1185">Reference proteome</keyword>